<evidence type="ECO:0000313" key="4">
    <source>
        <dbReference type="Proteomes" id="UP000006055"/>
    </source>
</evidence>
<dbReference type="EMBL" id="CP003360">
    <property type="protein sequence ID" value="AFM25140.1"/>
    <property type="molecule type" value="Genomic_DNA"/>
</dbReference>
<evidence type="ECO:0000313" key="3">
    <source>
        <dbReference type="EMBL" id="AFM25140.1"/>
    </source>
</evidence>
<sequence length="296" mass="33625">MDPFMGNLPADNGPEGARVPDNLPEIVDAHVHLFPDELFEAIWTWFDNFAWPIRYKMRSEEVVEFMLSRGVQRIVGLHYAHRPGIARDLNLYMAGLCREYPEVIGSATVFPGESGTREILKSAFDMGLSAVKLHAHVQYFSLDSPGMHEIYQVCAEHGKPLVMHVGKAPKNPVFPYKIDPDEICGAKHVEPVLRQYPELKVLVPHLGADEFDPFQRLTEQYDNLWLDVAMAIADYLPVKTFPQLQEMRLDRILYGTDFPHLPYAWDRELKYICTLDLSEKDLQAVLGGNALGLFSG</sequence>
<dbReference type="PANTHER" id="PTHR21240:SF28">
    <property type="entry name" value="ISO-OROTATE DECARBOXYLASE (EUROFUNG)"/>
    <property type="match status" value="1"/>
</dbReference>
<dbReference type="SUPFAM" id="SSF51556">
    <property type="entry name" value="Metallo-dependent hydrolases"/>
    <property type="match status" value="1"/>
</dbReference>
<organism evidence="3 4">
    <name type="scientific">Desulfomonile tiedjei (strain ATCC 49306 / DSM 6799 / DCB-1)</name>
    <dbReference type="NCBI Taxonomy" id="706587"/>
    <lineage>
        <taxon>Bacteria</taxon>
        <taxon>Pseudomonadati</taxon>
        <taxon>Thermodesulfobacteriota</taxon>
        <taxon>Desulfomonilia</taxon>
        <taxon>Desulfomonilales</taxon>
        <taxon>Desulfomonilaceae</taxon>
        <taxon>Desulfomonile</taxon>
    </lineage>
</organism>
<dbReference type="GO" id="GO:0016787">
    <property type="term" value="F:hydrolase activity"/>
    <property type="evidence" value="ECO:0007669"/>
    <property type="project" value="UniProtKB-KW"/>
</dbReference>
<dbReference type="STRING" id="706587.Desti_2459"/>
<protein>
    <submittedName>
        <fullName evidence="3">Putative TIM-barrel fold metal-dependent hydrolase</fullName>
    </submittedName>
</protein>
<dbReference type="PANTHER" id="PTHR21240">
    <property type="entry name" value="2-AMINO-3-CARBOXYLMUCONATE-6-SEMIALDEHYDE DECARBOXYLASE"/>
    <property type="match status" value="1"/>
</dbReference>
<dbReference type="GO" id="GO:0019748">
    <property type="term" value="P:secondary metabolic process"/>
    <property type="evidence" value="ECO:0007669"/>
    <property type="project" value="TreeGrafter"/>
</dbReference>
<keyword evidence="4" id="KW-1185">Reference proteome</keyword>
<keyword evidence="3" id="KW-0378">Hydrolase</keyword>
<dbReference type="Pfam" id="PF04909">
    <property type="entry name" value="Amidohydro_2"/>
    <property type="match status" value="1"/>
</dbReference>
<dbReference type="AlphaFoldDB" id="I4C6E9"/>
<dbReference type="CDD" id="cd01292">
    <property type="entry name" value="metallo-dependent_hydrolases"/>
    <property type="match status" value="1"/>
</dbReference>
<dbReference type="InterPro" id="IPR032465">
    <property type="entry name" value="ACMSD"/>
</dbReference>
<dbReference type="Proteomes" id="UP000006055">
    <property type="component" value="Chromosome"/>
</dbReference>
<gene>
    <name evidence="3" type="ordered locus">Desti_2459</name>
</gene>
<proteinExistence type="predicted"/>
<dbReference type="RefSeq" id="WP_014810282.1">
    <property type="nucleotide sequence ID" value="NC_018025.1"/>
</dbReference>
<reference evidence="4" key="1">
    <citation type="submission" date="2012-06" db="EMBL/GenBank/DDBJ databases">
        <title>Complete sequence of chromosome of Desulfomonile tiedjei DSM 6799.</title>
        <authorList>
            <person name="Lucas S."/>
            <person name="Copeland A."/>
            <person name="Lapidus A."/>
            <person name="Glavina del Rio T."/>
            <person name="Dalin E."/>
            <person name="Tice H."/>
            <person name="Bruce D."/>
            <person name="Goodwin L."/>
            <person name="Pitluck S."/>
            <person name="Peters L."/>
            <person name="Ovchinnikova G."/>
            <person name="Zeytun A."/>
            <person name="Lu M."/>
            <person name="Kyrpides N."/>
            <person name="Mavromatis K."/>
            <person name="Ivanova N."/>
            <person name="Brettin T."/>
            <person name="Detter J.C."/>
            <person name="Han C."/>
            <person name="Larimer F."/>
            <person name="Land M."/>
            <person name="Hauser L."/>
            <person name="Markowitz V."/>
            <person name="Cheng J.-F."/>
            <person name="Hugenholtz P."/>
            <person name="Woyke T."/>
            <person name="Wu D."/>
            <person name="Spring S."/>
            <person name="Schroeder M."/>
            <person name="Brambilla E."/>
            <person name="Klenk H.-P."/>
            <person name="Eisen J.A."/>
        </authorList>
    </citation>
    <scope>NUCLEOTIDE SEQUENCE [LARGE SCALE GENOMIC DNA]</scope>
    <source>
        <strain evidence="4">ATCC 49306 / DSM 6799 / DCB-1</strain>
    </source>
</reference>
<name>I4C6E9_DESTA</name>
<evidence type="ECO:0000259" key="2">
    <source>
        <dbReference type="Pfam" id="PF04909"/>
    </source>
</evidence>
<dbReference type="HOGENOM" id="CLU_044590_0_0_7"/>
<accession>I4C6E9</accession>
<dbReference type="Gene3D" id="3.20.20.140">
    <property type="entry name" value="Metal-dependent hydrolases"/>
    <property type="match status" value="1"/>
</dbReference>
<dbReference type="KEGG" id="dti:Desti_2459"/>
<keyword evidence="1" id="KW-0456">Lyase</keyword>
<dbReference type="InterPro" id="IPR032466">
    <property type="entry name" value="Metal_Hydrolase"/>
</dbReference>
<dbReference type="GO" id="GO:0005737">
    <property type="term" value="C:cytoplasm"/>
    <property type="evidence" value="ECO:0007669"/>
    <property type="project" value="TreeGrafter"/>
</dbReference>
<feature type="domain" description="Amidohydrolase-related" evidence="2">
    <location>
        <begin position="27"/>
        <end position="294"/>
    </location>
</feature>
<evidence type="ECO:0000256" key="1">
    <source>
        <dbReference type="ARBA" id="ARBA00023239"/>
    </source>
</evidence>
<dbReference type="InterPro" id="IPR006680">
    <property type="entry name" value="Amidohydro-rel"/>
</dbReference>
<dbReference type="GO" id="GO:0016831">
    <property type="term" value="F:carboxy-lyase activity"/>
    <property type="evidence" value="ECO:0007669"/>
    <property type="project" value="InterPro"/>
</dbReference>
<dbReference type="eggNOG" id="COG2159">
    <property type="taxonomic scope" value="Bacteria"/>
</dbReference>